<sequence length="387" mass="44663">MGCLHVLHLSNTNIKRDNRIIKEINALSKNKNIKCHAIGISNLLRDKNAPKKSISTIKASIKIIKISSYDYIKIRIFKKLILILDINKRLLLNGLNIKAQIVHCHDIMSLPAALIIKLFMGSKLIYDAHELESHTSGQDKITSFLIKTFERFTWNYIDEFITVSESINEWYQRNFGPKNSTLILNSPEIKNNFEDSKSDNYFHKFFSIPNKDKIFIYVGELINGRGIGTLIDTFKKIEDKSKHIIFIGYGELEHYLKNESVKNNNIHLHEVISIDQLIKVIRSADVGICLIDSKSLSDYYSLPNKLFEYAFSGLKIISTNLPEIKKVIKEFQLGIICEANSSSLEKAIYKIESFKKSEKSNLYKISWEYQAEKLNYLYSNLQKLIVN</sequence>
<dbReference type="OrthoDB" id="9813214at2"/>
<dbReference type="Pfam" id="PF13439">
    <property type="entry name" value="Glyco_transf_4"/>
    <property type="match status" value="1"/>
</dbReference>
<reference evidence="5" key="1">
    <citation type="journal article" date="2014" name="Sci. Data">
        <title>Genomes of diverse isolates of the marine cyanobacterium Prochlorococcus.</title>
        <authorList>
            <person name="Biller S."/>
            <person name="Berube P."/>
            <person name="Thompson J."/>
            <person name="Kelly L."/>
            <person name="Roggensack S."/>
            <person name="Awad L."/>
            <person name="Roache-Johnson K."/>
            <person name="Ding H."/>
            <person name="Giovannoni S.J."/>
            <person name="Moore L.R."/>
            <person name="Chisholm S.W."/>
        </authorList>
    </citation>
    <scope>NUCLEOTIDE SEQUENCE [LARGE SCALE GENOMIC DNA]</scope>
    <source>
        <strain evidence="5">GP2</strain>
    </source>
</reference>
<evidence type="ECO:0000256" key="2">
    <source>
        <dbReference type="ARBA" id="ARBA00022679"/>
    </source>
</evidence>
<proteinExistence type="predicted"/>
<dbReference type="GO" id="GO:0016757">
    <property type="term" value="F:glycosyltransferase activity"/>
    <property type="evidence" value="ECO:0007669"/>
    <property type="project" value="UniProtKB-KW"/>
</dbReference>
<dbReference type="RefSeq" id="WP_032524716.1">
    <property type="nucleotide sequence ID" value="NZ_CP138934.1"/>
</dbReference>
<protein>
    <submittedName>
        <fullName evidence="4">Glycosyl transferase</fullName>
    </submittedName>
</protein>
<evidence type="ECO:0000313" key="4">
    <source>
        <dbReference type="EMBL" id="KGF86481.1"/>
    </source>
</evidence>
<comment type="caution">
    <text evidence="4">The sequence shown here is derived from an EMBL/GenBank/DDBJ whole genome shotgun (WGS) entry which is preliminary data.</text>
</comment>
<gene>
    <name evidence="4" type="ORF">EU91_1243</name>
</gene>
<dbReference type="EMBL" id="JNAH01000007">
    <property type="protein sequence ID" value="KGF86481.1"/>
    <property type="molecule type" value="Genomic_DNA"/>
</dbReference>
<name>A0A0A1ZD69_PROMR</name>
<dbReference type="AlphaFoldDB" id="A0A0A1ZD69"/>
<dbReference type="Gene3D" id="3.40.50.2000">
    <property type="entry name" value="Glycogen Phosphorylase B"/>
    <property type="match status" value="2"/>
</dbReference>
<dbReference type="STRING" id="59925.EU91_1243"/>
<evidence type="ECO:0000256" key="1">
    <source>
        <dbReference type="ARBA" id="ARBA00022676"/>
    </source>
</evidence>
<dbReference type="PANTHER" id="PTHR12526">
    <property type="entry name" value="GLYCOSYLTRANSFERASE"/>
    <property type="match status" value="1"/>
</dbReference>
<accession>A0A0A1ZD69</accession>
<dbReference type="eggNOG" id="COG0438">
    <property type="taxonomic scope" value="Bacteria"/>
</dbReference>
<evidence type="ECO:0000313" key="5">
    <source>
        <dbReference type="Proteomes" id="UP000030598"/>
    </source>
</evidence>
<dbReference type="PANTHER" id="PTHR12526:SF629">
    <property type="entry name" value="TEICHURONIC ACID BIOSYNTHESIS GLYCOSYLTRANSFERASE TUAH-RELATED"/>
    <property type="match status" value="1"/>
</dbReference>
<keyword evidence="1" id="KW-0328">Glycosyltransferase</keyword>
<keyword evidence="2 4" id="KW-0808">Transferase</keyword>
<dbReference type="InterPro" id="IPR028098">
    <property type="entry name" value="Glyco_trans_4-like_N"/>
</dbReference>
<dbReference type="Proteomes" id="UP000030598">
    <property type="component" value="Unassembled WGS sequence"/>
</dbReference>
<dbReference type="SUPFAM" id="SSF53756">
    <property type="entry name" value="UDP-Glycosyltransferase/glycogen phosphorylase"/>
    <property type="match status" value="1"/>
</dbReference>
<evidence type="ECO:0000259" key="3">
    <source>
        <dbReference type="Pfam" id="PF13439"/>
    </source>
</evidence>
<feature type="domain" description="Glycosyltransferase subfamily 4-like N-terminal" evidence="3">
    <location>
        <begin position="90"/>
        <end position="183"/>
    </location>
</feature>
<dbReference type="Pfam" id="PF13692">
    <property type="entry name" value="Glyco_trans_1_4"/>
    <property type="match status" value="1"/>
</dbReference>
<organism evidence="4 5">
    <name type="scientific">Prochlorococcus marinus str. GP2</name>
    <dbReference type="NCBI Taxonomy" id="59925"/>
    <lineage>
        <taxon>Bacteria</taxon>
        <taxon>Bacillati</taxon>
        <taxon>Cyanobacteriota</taxon>
        <taxon>Cyanophyceae</taxon>
        <taxon>Synechococcales</taxon>
        <taxon>Prochlorococcaceae</taxon>
        <taxon>Prochlorococcus</taxon>
    </lineage>
</organism>